<evidence type="ECO:0000313" key="2">
    <source>
        <dbReference type="Proteomes" id="UP001139031"/>
    </source>
</evidence>
<reference evidence="1" key="1">
    <citation type="submission" date="2021-08" db="EMBL/GenBank/DDBJ databases">
        <authorList>
            <person name="Stevens D.C."/>
        </authorList>
    </citation>
    <scope>NUCLEOTIDE SEQUENCE</scope>
    <source>
        <strain evidence="1">DSM 53165</strain>
    </source>
</reference>
<organism evidence="1 2">
    <name type="scientific">Nannocystis pusilla</name>
    <dbReference type="NCBI Taxonomy" id="889268"/>
    <lineage>
        <taxon>Bacteria</taxon>
        <taxon>Pseudomonadati</taxon>
        <taxon>Myxococcota</taxon>
        <taxon>Polyangia</taxon>
        <taxon>Nannocystales</taxon>
        <taxon>Nannocystaceae</taxon>
        <taxon>Nannocystis</taxon>
    </lineage>
</organism>
<comment type="caution">
    <text evidence="1">The sequence shown here is derived from an EMBL/GenBank/DDBJ whole genome shotgun (WGS) entry which is preliminary data.</text>
</comment>
<dbReference type="EMBL" id="JAIRAU010000001">
    <property type="protein sequence ID" value="MBZ5708452.1"/>
    <property type="molecule type" value="Genomic_DNA"/>
</dbReference>
<proteinExistence type="predicted"/>
<gene>
    <name evidence="1" type="ORF">K7C98_04230</name>
</gene>
<sequence>MLPQATIAVTWTGEDEHVVDFELSCGIPAEPESGHADTCIVTVNYAREPGTYRAGTLALRIEAPGLVPLEKEYSRTVNGCELEPEIDEALTLADDPDVNTLCTAMCMVDTECDPDSGWTADECTSSCEEDLLLAGDASDECRPAFAALHACTGALSCAEYSAFVAGEPNPCSVAEEDVSTCEGQRSSPGAEPSP</sequence>
<keyword evidence="2" id="KW-1185">Reference proteome</keyword>
<name>A0ABS7TJZ9_9BACT</name>
<protein>
    <recommendedName>
        <fullName evidence="3">Lipoprotein</fullName>
    </recommendedName>
</protein>
<evidence type="ECO:0000313" key="1">
    <source>
        <dbReference type="EMBL" id="MBZ5708452.1"/>
    </source>
</evidence>
<evidence type="ECO:0008006" key="3">
    <source>
        <dbReference type="Google" id="ProtNLM"/>
    </source>
</evidence>
<dbReference type="Proteomes" id="UP001139031">
    <property type="component" value="Unassembled WGS sequence"/>
</dbReference>
<accession>A0ABS7TJZ9</accession>